<keyword evidence="8" id="KW-0626">Porin</keyword>
<feature type="chain" id="PRO_5016605515" evidence="11">
    <location>
        <begin position="26"/>
        <end position="372"/>
    </location>
</feature>
<evidence type="ECO:0000256" key="11">
    <source>
        <dbReference type="SAM" id="SignalP"/>
    </source>
</evidence>
<dbReference type="Gene3D" id="2.40.160.10">
    <property type="entry name" value="Porin"/>
    <property type="match status" value="1"/>
</dbReference>
<dbReference type="GO" id="GO:0046930">
    <property type="term" value="C:pore complex"/>
    <property type="evidence" value="ECO:0007669"/>
    <property type="project" value="UniProtKB-KW"/>
</dbReference>
<dbReference type="PANTHER" id="PTHR34501">
    <property type="entry name" value="PROTEIN YDDL-RELATED"/>
    <property type="match status" value="1"/>
</dbReference>
<evidence type="ECO:0000256" key="8">
    <source>
        <dbReference type="ARBA" id="ARBA00023114"/>
    </source>
</evidence>
<evidence type="ECO:0000256" key="6">
    <source>
        <dbReference type="ARBA" id="ARBA00022729"/>
    </source>
</evidence>
<evidence type="ECO:0000256" key="2">
    <source>
        <dbReference type="ARBA" id="ARBA00011233"/>
    </source>
</evidence>
<dbReference type="InterPro" id="IPR023614">
    <property type="entry name" value="Porin_dom_sf"/>
</dbReference>
<reference evidence="14" key="1">
    <citation type="submission" date="2018-05" db="EMBL/GenBank/DDBJ databases">
        <authorList>
            <person name="Feng T."/>
        </authorList>
    </citation>
    <scope>NUCLEOTIDE SEQUENCE [LARGE SCALE GENOMIC DNA]</scope>
    <source>
        <strain evidence="14">S27</strain>
    </source>
</reference>
<evidence type="ECO:0000313" key="13">
    <source>
        <dbReference type="EMBL" id="RDJ99794.1"/>
    </source>
</evidence>
<evidence type="ECO:0000256" key="9">
    <source>
        <dbReference type="ARBA" id="ARBA00023136"/>
    </source>
</evidence>
<evidence type="ECO:0000256" key="4">
    <source>
        <dbReference type="ARBA" id="ARBA00022452"/>
    </source>
</evidence>
<dbReference type="PROSITE" id="PS51257">
    <property type="entry name" value="PROKAR_LIPOPROTEIN"/>
    <property type="match status" value="1"/>
</dbReference>
<comment type="subunit">
    <text evidence="2">Homotrimer.</text>
</comment>
<dbReference type="CDD" id="cd00342">
    <property type="entry name" value="gram_neg_porins"/>
    <property type="match status" value="1"/>
</dbReference>
<keyword evidence="4" id="KW-1134">Transmembrane beta strand</keyword>
<dbReference type="InterPro" id="IPR050298">
    <property type="entry name" value="Gram-neg_bact_OMP"/>
</dbReference>
<dbReference type="Pfam" id="PF13609">
    <property type="entry name" value="Porin_4"/>
    <property type="match status" value="1"/>
</dbReference>
<proteinExistence type="predicted"/>
<evidence type="ECO:0000259" key="12">
    <source>
        <dbReference type="Pfam" id="PF13609"/>
    </source>
</evidence>
<dbReference type="Proteomes" id="UP000254875">
    <property type="component" value="Unassembled WGS sequence"/>
</dbReference>
<dbReference type="GO" id="GO:0006811">
    <property type="term" value="P:monoatomic ion transport"/>
    <property type="evidence" value="ECO:0007669"/>
    <property type="project" value="UniProtKB-KW"/>
</dbReference>
<feature type="domain" description="Porin" evidence="12">
    <location>
        <begin position="22"/>
        <end position="341"/>
    </location>
</feature>
<evidence type="ECO:0000313" key="14">
    <source>
        <dbReference type="Proteomes" id="UP000254875"/>
    </source>
</evidence>
<protein>
    <submittedName>
        <fullName evidence="13">Porin</fullName>
    </submittedName>
</protein>
<name>A0A370N2P5_9BURK</name>
<feature type="signal peptide" evidence="11">
    <location>
        <begin position="1"/>
        <end position="25"/>
    </location>
</feature>
<dbReference type="AlphaFoldDB" id="A0A370N2P5"/>
<keyword evidence="3" id="KW-0813">Transport</keyword>
<dbReference type="SUPFAM" id="SSF56935">
    <property type="entry name" value="Porins"/>
    <property type="match status" value="1"/>
</dbReference>
<dbReference type="GO" id="GO:0015288">
    <property type="term" value="F:porin activity"/>
    <property type="evidence" value="ECO:0007669"/>
    <property type="project" value="UniProtKB-KW"/>
</dbReference>
<sequence length="372" mass="39482">MVKKVVMATIVCAASGIGCVPVVHAQSSVTLWGLLDAGVSYISNTGGHSAWRLDDGIALPNLLGFRGTEDLGGDTHAIFQLVTQFTLQGSLVAQASNGSGSGTGLFARNAWVGLDNTRYGKLTLGRQYDFMVDTLFSDVGADMAMYGGGFYGFRDGPFAKLGIPDSAPNEAFDFDRMNGDTPLNNAVKYTSPLLGGLRFGGMYAFGGTAGDFRQNSAESFGTSYSIGSFAFGAAYTDVRYASLLGDSIRNFGLGAKYHGDKLLLTALFTNTRNTRNGAVVNAAEAGALYQFTPAFSTSLAYTYMWGNEVVDRNHAHQFGAVAKYNLSKRTAVYVQTEYQLTNAGANAAINGTFGPSTGRSQFIGRVGMQTVF</sequence>
<keyword evidence="9" id="KW-0472">Membrane</keyword>
<comment type="subcellular location">
    <subcellularLocation>
        <location evidence="1">Cell outer membrane</location>
        <topology evidence="1">Multi-pass membrane protein</topology>
    </subcellularLocation>
</comment>
<dbReference type="OrthoDB" id="8982743at2"/>
<keyword evidence="14" id="KW-1185">Reference proteome</keyword>
<gene>
    <name evidence="13" type="ORF">DLM46_26930</name>
</gene>
<dbReference type="RefSeq" id="WP_115105472.1">
    <property type="nucleotide sequence ID" value="NZ_QHKS01000020.1"/>
</dbReference>
<keyword evidence="7" id="KW-0406">Ion transport</keyword>
<dbReference type="EMBL" id="QHKS01000020">
    <property type="protein sequence ID" value="RDJ99794.1"/>
    <property type="molecule type" value="Genomic_DNA"/>
</dbReference>
<keyword evidence="5" id="KW-0812">Transmembrane</keyword>
<keyword evidence="6 11" id="KW-0732">Signal</keyword>
<evidence type="ECO:0000256" key="10">
    <source>
        <dbReference type="ARBA" id="ARBA00023237"/>
    </source>
</evidence>
<comment type="caution">
    <text evidence="13">The sequence shown here is derived from an EMBL/GenBank/DDBJ whole genome shotgun (WGS) entry which is preliminary data.</text>
</comment>
<dbReference type="PANTHER" id="PTHR34501:SF9">
    <property type="entry name" value="MAJOR OUTER MEMBRANE PROTEIN P.IA"/>
    <property type="match status" value="1"/>
</dbReference>
<dbReference type="InterPro" id="IPR033900">
    <property type="entry name" value="Gram_neg_porin_domain"/>
</dbReference>
<keyword evidence="10" id="KW-0998">Cell outer membrane</keyword>
<evidence type="ECO:0000256" key="3">
    <source>
        <dbReference type="ARBA" id="ARBA00022448"/>
    </source>
</evidence>
<evidence type="ECO:0000256" key="1">
    <source>
        <dbReference type="ARBA" id="ARBA00004571"/>
    </source>
</evidence>
<organism evidence="13 14">
    <name type="scientific">Paraburkholderia lacunae</name>
    <dbReference type="NCBI Taxonomy" id="2211104"/>
    <lineage>
        <taxon>Bacteria</taxon>
        <taxon>Pseudomonadati</taxon>
        <taxon>Pseudomonadota</taxon>
        <taxon>Betaproteobacteria</taxon>
        <taxon>Burkholderiales</taxon>
        <taxon>Burkholderiaceae</taxon>
        <taxon>Paraburkholderia</taxon>
    </lineage>
</organism>
<accession>A0A370N2P5</accession>
<evidence type="ECO:0000256" key="5">
    <source>
        <dbReference type="ARBA" id="ARBA00022692"/>
    </source>
</evidence>
<dbReference type="GO" id="GO:0009279">
    <property type="term" value="C:cell outer membrane"/>
    <property type="evidence" value="ECO:0007669"/>
    <property type="project" value="UniProtKB-SubCell"/>
</dbReference>
<evidence type="ECO:0000256" key="7">
    <source>
        <dbReference type="ARBA" id="ARBA00023065"/>
    </source>
</evidence>